<evidence type="ECO:0000256" key="7">
    <source>
        <dbReference type="PROSITE-ProRule" id="PRU10086"/>
    </source>
</evidence>
<dbReference type="InParanoid" id="A0A2G5CCN3"/>
<dbReference type="GO" id="GO:0009536">
    <property type="term" value="C:plastid"/>
    <property type="evidence" value="ECO:0007669"/>
    <property type="project" value="UniProtKB-ARBA"/>
</dbReference>
<dbReference type="Proteomes" id="UP000230069">
    <property type="component" value="Unassembled WGS sequence"/>
</dbReference>
<keyword evidence="10" id="KW-1185">Reference proteome</keyword>
<dbReference type="GO" id="GO:0051117">
    <property type="term" value="F:ATPase binding"/>
    <property type="evidence" value="ECO:0007669"/>
    <property type="project" value="TreeGrafter"/>
</dbReference>
<sequence length="108" mass="12285">MLLGGTPPKRLALEYAKIMMHQPFELSLLLDARKTIACTYVKKTGPPLWAVYKDQERDSFMTPEEALKYGIVDVVADENVVLDLDLDLPSYFNDSDENIERDPHPLGF</sequence>
<dbReference type="AlphaFoldDB" id="A0A2G5CCN3"/>
<dbReference type="PANTHER" id="PTHR10381:SF15">
    <property type="entry name" value="CHLOROPLASTIC ATP-DEPENDENT CLP PROTEASE PROTEOLYTIC SUBUNIT 1"/>
    <property type="match status" value="1"/>
</dbReference>
<dbReference type="InterPro" id="IPR029045">
    <property type="entry name" value="ClpP/crotonase-like_dom_sf"/>
</dbReference>
<evidence type="ECO:0000313" key="9">
    <source>
        <dbReference type="EMBL" id="PIA29016.1"/>
    </source>
</evidence>
<evidence type="ECO:0000256" key="4">
    <source>
        <dbReference type="ARBA" id="ARBA00022801"/>
    </source>
</evidence>
<keyword evidence="5" id="KW-0720">Serine protease</keyword>
<dbReference type="EMBL" id="KZ305081">
    <property type="protein sequence ID" value="PIA29016.1"/>
    <property type="molecule type" value="Genomic_DNA"/>
</dbReference>
<evidence type="ECO:0000313" key="10">
    <source>
        <dbReference type="Proteomes" id="UP000230069"/>
    </source>
</evidence>
<name>A0A2G5CCN3_AQUCA</name>
<dbReference type="InterPro" id="IPR033135">
    <property type="entry name" value="ClpP_His_AS"/>
</dbReference>
<reference evidence="9 10" key="1">
    <citation type="submission" date="2017-09" db="EMBL/GenBank/DDBJ databases">
        <title>WGS assembly of Aquilegia coerulea Goldsmith.</title>
        <authorList>
            <person name="Hodges S."/>
            <person name="Kramer E."/>
            <person name="Nordborg M."/>
            <person name="Tomkins J."/>
            <person name="Borevitz J."/>
            <person name="Derieg N."/>
            <person name="Yan J."/>
            <person name="Mihaltcheva S."/>
            <person name="Hayes R.D."/>
            <person name="Rokhsar D."/>
        </authorList>
    </citation>
    <scope>NUCLEOTIDE SEQUENCE [LARGE SCALE GENOMIC DNA]</scope>
    <source>
        <strain evidence="10">cv. Goldsmith</strain>
    </source>
</reference>
<proteinExistence type="inferred from homology"/>
<evidence type="ECO:0000256" key="3">
    <source>
        <dbReference type="ARBA" id="ARBA00022670"/>
    </source>
</evidence>
<protein>
    <recommendedName>
        <fullName evidence="8">ATP-dependent Clp protease proteolytic subunit</fullName>
    </recommendedName>
</protein>
<gene>
    <name evidence="9" type="ORF">AQUCO_06400067v1</name>
</gene>
<dbReference type="GO" id="GO:0004252">
    <property type="term" value="F:serine-type endopeptidase activity"/>
    <property type="evidence" value="ECO:0007669"/>
    <property type="project" value="UniProtKB-EC"/>
</dbReference>
<keyword evidence="3" id="KW-0645">Protease</keyword>
<dbReference type="InterPro" id="IPR001907">
    <property type="entry name" value="ClpP"/>
</dbReference>
<keyword evidence="4" id="KW-0378">Hydrolase</keyword>
<dbReference type="GO" id="GO:0004176">
    <property type="term" value="F:ATP-dependent peptidase activity"/>
    <property type="evidence" value="ECO:0007669"/>
    <property type="project" value="InterPro"/>
</dbReference>
<dbReference type="GO" id="GO:0006515">
    <property type="term" value="P:protein quality control for misfolded or incompletely synthesized proteins"/>
    <property type="evidence" value="ECO:0007669"/>
    <property type="project" value="TreeGrafter"/>
</dbReference>
<evidence type="ECO:0000256" key="5">
    <source>
        <dbReference type="ARBA" id="ARBA00022825"/>
    </source>
</evidence>
<evidence type="ECO:0000256" key="6">
    <source>
        <dbReference type="ARBA" id="ARBA00034021"/>
    </source>
</evidence>
<comment type="catalytic activity">
    <reaction evidence="6 7">
        <text>Hydrolysis of proteins to small peptides in the presence of ATP and magnesium. alpha-casein is the usual test substrate. In the absence of ATP, only oligopeptides shorter than five residues are hydrolyzed (such as succinyl-Leu-Tyr-|-NHMec, and Leu-Tyr-Leu-|-Tyr-Trp, in which cleavage of the -Tyr-|-Leu- and -Tyr-|-Trp bonds also occurs).</text>
        <dbReference type="EC" id="3.4.21.92"/>
    </reaction>
</comment>
<dbReference type="OrthoDB" id="1882605at2759"/>
<dbReference type="InterPro" id="IPR023562">
    <property type="entry name" value="ClpP/TepA"/>
</dbReference>
<dbReference type="GO" id="GO:0009368">
    <property type="term" value="C:endopeptidase Clp complex"/>
    <property type="evidence" value="ECO:0007669"/>
    <property type="project" value="TreeGrafter"/>
</dbReference>
<feature type="active site" evidence="7">
    <location>
        <position position="21"/>
    </location>
</feature>
<organism evidence="9 10">
    <name type="scientific">Aquilegia coerulea</name>
    <name type="common">Rocky mountain columbine</name>
    <dbReference type="NCBI Taxonomy" id="218851"/>
    <lineage>
        <taxon>Eukaryota</taxon>
        <taxon>Viridiplantae</taxon>
        <taxon>Streptophyta</taxon>
        <taxon>Embryophyta</taxon>
        <taxon>Tracheophyta</taxon>
        <taxon>Spermatophyta</taxon>
        <taxon>Magnoliopsida</taxon>
        <taxon>Ranunculales</taxon>
        <taxon>Ranunculaceae</taxon>
        <taxon>Thalictroideae</taxon>
        <taxon>Aquilegia</taxon>
    </lineage>
</organism>
<accession>A0A2G5CCN3</accession>
<evidence type="ECO:0000256" key="8">
    <source>
        <dbReference type="RuleBase" id="RU003567"/>
    </source>
</evidence>
<dbReference type="PROSITE" id="PS00382">
    <property type="entry name" value="CLP_PROTEASE_HIS"/>
    <property type="match status" value="1"/>
</dbReference>
<dbReference type="STRING" id="218851.A0A2G5CCN3"/>
<evidence type="ECO:0000256" key="2">
    <source>
        <dbReference type="ARBA" id="ARBA00022640"/>
    </source>
</evidence>
<keyword evidence="2" id="KW-0934">Plastid</keyword>
<dbReference type="PANTHER" id="PTHR10381">
    <property type="entry name" value="ATP-DEPENDENT CLP PROTEASE PROTEOLYTIC SUBUNIT"/>
    <property type="match status" value="1"/>
</dbReference>
<dbReference type="Pfam" id="PF00574">
    <property type="entry name" value="CLP_protease"/>
    <property type="match status" value="1"/>
</dbReference>
<dbReference type="PRINTS" id="PR00127">
    <property type="entry name" value="CLPPROTEASEP"/>
</dbReference>
<comment type="similarity">
    <text evidence="1 8">Belongs to the peptidase S14 family.</text>
</comment>
<dbReference type="SUPFAM" id="SSF52096">
    <property type="entry name" value="ClpP/crotonase"/>
    <property type="match status" value="1"/>
</dbReference>
<evidence type="ECO:0000256" key="1">
    <source>
        <dbReference type="ARBA" id="ARBA00007039"/>
    </source>
</evidence>
<dbReference type="Gene3D" id="3.90.226.10">
    <property type="entry name" value="2-enoyl-CoA Hydratase, Chain A, domain 1"/>
    <property type="match status" value="1"/>
</dbReference>